<evidence type="ECO:0000313" key="1">
    <source>
        <dbReference type="EMBL" id="MFC6706357.1"/>
    </source>
</evidence>
<reference evidence="2" key="1">
    <citation type="journal article" date="2019" name="Int. J. Syst. Evol. Microbiol.">
        <title>The Global Catalogue of Microorganisms (GCM) 10K type strain sequencing project: providing services to taxonomists for standard genome sequencing and annotation.</title>
        <authorList>
            <consortium name="The Broad Institute Genomics Platform"/>
            <consortium name="The Broad Institute Genome Sequencing Center for Infectious Disease"/>
            <person name="Wu L."/>
            <person name="Ma J."/>
        </authorList>
    </citation>
    <scope>NUCLEOTIDE SEQUENCE [LARGE SCALE GENOMIC DNA]</scope>
    <source>
        <strain evidence="2">CCUG 58127</strain>
    </source>
</reference>
<protein>
    <recommendedName>
        <fullName evidence="3">DUF2188 domain-containing protein</fullName>
    </recommendedName>
</protein>
<dbReference type="Proteomes" id="UP001596298">
    <property type="component" value="Unassembled WGS sequence"/>
</dbReference>
<comment type="caution">
    <text evidence="1">The sequence shown here is derived from an EMBL/GenBank/DDBJ whole genome shotgun (WGS) entry which is preliminary data.</text>
</comment>
<sequence>MTDGWHWTYEDARGSAMSGVQLVTTRFPTQSDAESWLGEQWRSLFTAGVAAVTLHHDDGAVYGPMMLSDGS</sequence>
<evidence type="ECO:0008006" key="3">
    <source>
        <dbReference type="Google" id="ProtNLM"/>
    </source>
</evidence>
<dbReference type="RefSeq" id="WP_382402337.1">
    <property type="nucleotide sequence ID" value="NZ_JBHSWH010000001.1"/>
</dbReference>
<organism evidence="1 2">
    <name type="scientific">Flexivirga alba</name>
    <dbReference type="NCBI Taxonomy" id="702742"/>
    <lineage>
        <taxon>Bacteria</taxon>
        <taxon>Bacillati</taxon>
        <taxon>Actinomycetota</taxon>
        <taxon>Actinomycetes</taxon>
        <taxon>Micrococcales</taxon>
        <taxon>Dermacoccaceae</taxon>
        <taxon>Flexivirga</taxon>
    </lineage>
</organism>
<name>A0ABW2AHF1_9MICO</name>
<proteinExistence type="predicted"/>
<gene>
    <name evidence="1" type="ORF">ACFQDH_14095</name>
</gene>
<accession>A0ABW2AHF1</accession>
<dbReference type="EMBL" id="JBHSWH010000001">
    <property type="protein sequence ID" value="MFC6706357.1"/>
    <property type="molecule type" value="Genomic_DNA"/>
</dbReference>
<evidence type="ECO:0000313" key="2">
    <source>
        <dbReference type="Proteomes" id="UP001596298"/>
    </source>
</evidence>
<keyword evidence="2" id="KW-1185">Reference proteome</keyword>